<accession>A0ABT0LEG0</accession>
<evidence type="ECO:0000313" key="2">
    <source>
        <dbReference type="EMBL" id="MCL1126093.1"/>
    </source>
</evidence>
<reference evidence="2 3" key="1">
    <citation type="submission" date="2022-01" db="EMBL/GenBank/DDBJ databases">
        <title>Whole genome-based taxonomy of the Shewanellaceae.</title>
        <authorList>
            <person name="Martin-Rodriguez A.J."/>
        </authorList>
    </citation>
    <scope>NUCLEOTIDE SEQUENCE [LARGE SCALE GENOMIC DNA]</scope>
    <source>
        <strain evidence="2 3">DSM 17177</strain>
    </source>
</reference>
<organism evidence="2 3">
    <name type="scientific">Shewanella surugensis</name>
    <dbReference type="NCBI Taxonomy" id="212020"/>
    <lineage>
        <taxon>Bacteria</taxon>
        <taxon>Pseudomonadati</taxon>
        <taxon>Pseudomonadota</taxon>
        <taxon>Gammaproteobacteria</taxon>
        <taxon>Alteromonadales</taxon>
        <taxon>Shewanellaceae</taxon>
        <taxon>Shewanella</taxon>
    </lineage>
</organism>
<feature type="region of interest" description="Disordered" evidence="1">
    <location>
        <begin position="76"/>
        <end position="114"/>
    </location>
</feature>
<dbReference type="Proteomes" id="UP001203423">
    <property type="component" value="Unassembled WGS sequence"/>
</dbReference>
<dbReference type="RefSeq" id="WP_248941442.1">
    <property type="nucleotide sequence ID" value="NZ_JAKIKS010000073.1"/>
</dbReference>
<evidence type="ECO:0000256" key="1">
    <source>
        <dbReference type="SAM" id="MobiDB-lite"/>
    </source>
</evidence>
<comment type="caution">
    <text evidence="2">The sequence shown here is derived from an EMBL/GenBank/DDBJ whole genome shotgun (WGS) entry which is preliminary data.</text>
</comment>
<name>A0ABT0LEG0_9GAMM</name>
<feature type="compositionally biased region" description="Polar residues" evidence="1">
    <location>
        <begin position="105"/>
        <end position="114"/>
    </location>
</feature>
<dbReference type="EMBL" id="JAKIKS010000073">
    <property type="protein sequence ID" value="MCL1126093.1"/>
    <property type="molecule type" value="Genomic_DNA"/>
</dbReference>
<gene>
    <name evidence="2" type="ORF">L2764_16830</name>
</gene>
<protein>
    <submittedName>
        <fullName evidence="2">Uncharacterized protein</fullName>
    </submittedName>
</protein>
<keyword evidence="3" id="KW-1185">Reference proteome</keyword>
<sequence>MSKANDVKAPISAELLYEQSMSLINEAITSCGIEGFEGAPLNIPQVINWGELKGSHIPKISDESFFMQANSLFGEQENLFNEPESSQEEPVSTKGSRLGEDADLSSINDMFNAT</sequence>
<evidence type="ECO:0000313" key="3">
    <source>
        <dbReference type="Proteomes" id="UP001203423"/>
    </source>
</evidence>
<proteinExistence type="predicted"/>